<dbReference type="PANTHER" id="PTHR14110">
    <property type="entry name" value="MITOCHONDRIAL IMPORT INNER MEMBRANE TRANSLOCASE SUBUNIT TIM22"/>
    <property type="match status" value="1"/>
</dbReference>
<keyword evidence="2 5" id="KW-0812">Transmembrane</keyword>
<dbReference type="InterPro" id="IPR039175">
    <property type="entry name" value="TIM22"/>
</dbReference>
<accession>A0ABQ7M847</accession>
<reference evidence="6 7" key="1">
    <citation type="submission" date="2021-03" db="EMBL/GenBank/DDBJ databases">
        <authorList>
            <person name="King G.J."/>
            <person name="Bancroft I."/>
            <person name="Baten A."/>
            <person name="Bloomfield J."/>
            <person name="Borpatragohain P."/>
            <person name="He Z."/>
            <person name="Irish N."/>
            <person name="Irwin J."/>
            <person name="Liu K."/>
            <person name="Mauleon R.P."/>
            <person name="Moore J."/>
            <person name="Morris R."/>
            <person name="Ostergaard L."/>
            <person name="Wang B."/>
            <person name="Wells R."/>
        </authorList>
    </citation>
    <scope>NUCLEOTIDE SEQUENCE [LARGE SCALE GENOMIC DNA]</scope>
    <source>
        <strain evidence="6">R-o-18</strain>
        <tissue evidence="6">Leaf</tissue>
    </source>
</reference>
<feature type="transmembrane region" description="Helical" evidence="5">
    <location>
        <begin position="12"/>
        <end position="35"/>
    </location>
</feature>
<protein>
    <recommendedName>
        <fullName evidence="8">Mitochondrial import inner membrane translocase subunit TIM22</fullName>
    </recommendedName>
</protein>
<evidence type="ECO:0000256" key="2">
    <source>
        <dbReference type="ARBA" id="ARBA00022692"/>
    </source>
</evidence>
<keyword evidence="3 5" id="KW-1133">Transmembrane helix</keyword>
<sequence length="242" mass="25867">MKSEQTVTPVTAAVNGGLAGAIYGGIAGMVIPPLFRRLYRVLTPLSQAQYVRNCARECSALAAAGCGIESMMRGIRGKDDLTNHLVSGSGAGLAYSFVRQGLKLKPAHALSCAALFAVLSGTECKNGIRVDLETLSDTDIKTLRSSPHSDAGGARARRRRLFLWSLVLSFDSYHLSAAFFIFFKSSLPDLTPSISVATRRSQLSGTVVLFSGGSWRACTCASLTFQLSLSLQGCYMLWASDL</sequence>
<feature type="transmembrane region" description="Helical" evidence="5">
    <location>
        <begin position="161"/>
        <end position="183"/>
    </location>
</feature>
<dbReference type="PANTHER" id="PTHR14110:SF23">
    <property type="entry name" value="MITOCHONDRIAL IMPORT INNER MEMBRANE TRANSLOCASE SUBUNIT TIM22"/>
    <property type="match status" value="1"/>
</dbReference>
<evidence type="ECO:0000313" key="7">
    <source>
        <dbReference type="Proteomes" id="UP000823674"/>
    </source>
</evidence>
<organism evidence="6 7">
    <name type="scientific">Brassica rapa subsp. trilocularis</name>
    <dbReference type="NCBI Taxonomy" id="1813537"/>
    <lineage>
        <taxon>Eukaryota</taxon>
        <taxon>Viridiplantae</taxon>
        <taxon>Streptophyta</taxon>
        <taxon>Embryophyta</taxon>
        <taxon>Tracheophyta</taxon>
        <taxon>Spermatophyta</taxon>
        <taxon>Magnoliopsida</taxon>
        <taxon>eudicotyledons</taxon>
        <taxon>Gunneridae</taxon>
        <taxon>Pentapetalae</taxon>
        <taxon>rosids</taxon>
        <taxon>malvids</taxon>
        <taxon>Brassicales</taxon>
        <taxon>Brassicaceae</taxon>
        <taxon>Brassiceae</taxon>
        <taxon>Brassica</taxon>
    </lineage>
</organism>
<dbReference type="Proteomes" id="UP000823674">
    <property type="component" value="Chromosome A06"/>
</dbReference>
<evidence type="ECO:0000256" key="1">
    <source>
        <dbReference type="ARBA" id="ARBA00004141"/>
    </source>
</evidence>
<comment type="subcellular location">
    <subcellularLocation>
        <location evidence="1">Membrane</location>
        <topology evidence="1">Multi-pass membrane protein</topology>
    </subcellularLocation>
</comment>
<evidence type="ECO:0000313" key="6">
    <source>
        <dbReference type="EMBL" id="KAG5394969.1"/>
    </source>
</evidence>
<evidence type="ECO:0008006" key="8">
    <source>
        <dbReference type="Google" id="ProtNLM"/>
    </source>
</evidence>
<evidence type="ECO:0000256" key="3">
    <source>
        <dbReference type="ARBA" id="ARBA00022989"/>
    </source>
</evidence>
<dbReference type="Pfam" id="PF02466">
    <property type="entry name" value="Tim17"/>
    <property type="match status" value="1"/>
</dbReference>
<dbReference type="EMBL" id="JADBGQ010000006">
    <property type="protein sequence ID" value="KAG5394969.1"/>
    <property type="molecule type" value="Genomic_DNA"/>
</dbReference>
<evidence type="ECO:0000256" key="4">
    <source>
        <dbReference type="ARBA" id="ARBA00023136"/>
    </source>
</evidence>
<name>A0ABQ7M847_BRACM</name>
<proteinExistence type="predicted"/>
<comment type="caution">
    <text evidence="6">The sequence shown here is derived from an EMBL/GenBank/DDBJ whole genome shotgun (WGS) entry which is preliminary data.</text>
</comment>
<keyword evidence="4 5" id="KW-0472">Membrane</keyword>
<gene>
    <name evidence="6" type="primary">A06g509460.1_BraROA</name>
    <name evidence="6" type="ORF">IGI04_024932</name>
</gene>
<keyword evidence="7" id="KW-1185">Reference proteome</keyword>
<evidence type="ECO:0000256" key="5">
    <source>
        <dbReference type="SAM" id="Phobius"/>
    </source>
</evidence>